<comment type="caution">
    <text evidence="2">The sequence shown here is derived from an EMBL/GenBank/DDBJ whole genome shotgun (WGS) entry which is preliminary data.</text>
</comment>
<keyword evidence="2" id="KW-0540">Nuclease</keyword>
<dbReference type="Gene3D" id="3.90.1570.10">
    <property type="entry name" value="tt1808, chain A"/>
    <property type="match status" value="1"/>
</dbReference>
<dbReference type="Proteomes" id="UP000592294">
    <property type="component" value="Unassembled WGS sequence"/>
</dbReference>
<accession>A0A850QZX7</accession>
<organism evidence="2 3">
    <name type="scientific">Allochromatium humboldtianum</name>
    <dbReference type="NCBI Taxonomy" id="504901"/>
    <lineage>
        <taxon>Bacteria</taxon>
        <taxon>Pseudomonadati</taxon>
        <taxon>Pseudomonadota</taxon>
        <taxon>Gammaproteobacteria</taxon>
        <taxon>Chromatiales</taxon>
        <taxon>Chromatiaceae</taxon>
        <taxon>Allochromatium</taxon>
    </lineage>
</organism>
<dbReference type="InterPro" id="IPR008538">
    <property type="entry name" value="Uma2"/>
</dbReference>
<reference evidence="2 3" key="1">
    <citation type="submission" date="2020-06" db="EMBL/GenBank/DDBJ databases">
        <title>Whole-genome sequence of Allochromatium humboldtianum DSM 21881, type strain.</title>
        <authorList>
            <person name="Kyndt J.A."/>
            <person name="Meyer T.E."/>
        </authorList>
    </citation>
    <scope>NUCLEOTIDE SEQUENCE [LARGE SCALE GENOMIC DNA]</scope>
    <source>
        <strain evidence="2 3">DSM 21881</strain>
    </source>
</reference>
<dbReference type="InterPro" id="IPR012296">
    <property type="entry name" value="Nuclease_put_TT1808"/>
</dbReference>
<keyword evidence="3" id="KW-1185">Reference proteome</keyword>
<dbReference type="AlphaFoldDB" id="A0A850QZX7"/>
<name>A0A850QZX7_9GAMM</name>
<gene>
    <name evidence="2" type="ORF">HW932_01065</name>
</gene>
<evidence type="ECO:0000259" key="1">
    <source>
        <dbReference type="Pfam" id="PF05685"/>
    </source>
</evidence>
<keyword evidence="2" id="KW-0378">Hydrolase</keyword>
<proteinExistence type="predicted"/>
<keyword evidence="2" id="KW-0255">Endonuclease</keyword>
<evidence type="ECO:0000313" key="2">
    <source>
        <dbReference type="EMBL" id="NVZ07849.1"/>
    </source>
</evidence>
<protein>
    <submittedName>
        <fullName evidence="2">Uma2 family endonuclease</fullName>
    </submittedName>
</protein>
<dbReference type="RefSeq" id="WP_176974651.1">
    <property type="nucleotide sequence ID" value="NZ_JABZEO010000001.1"/>
</dbReference>
<dbReference type="GO" id="GO:0004519">
    <property type="term" value="F:endonuclease activity"/>
    <property type="evidence" value="ECO:0007669"/>
    <property type="project" value="UniProtKB-KW"/>
</dbReference>
<evidence type="ECO:0000313" key="3">
    <source>
        <dbReference type="Proteomes" id="UP000592294"/>
    </source>
</evidence>
<sequence length="78" mass="8913">MTDGSLALDRGLKLAKYARAGIGRYWVADIPHRTLHDYRDPDRFGGRYRQLHSVSEGRISVTIEEVEIPFEIPELFPG</sequence>
<dbReference type="EMBL" id="JABZEO010000001">
    <property type="protein sequence ID" value="NVZ07849.1"/>
    <property type="molecule type" value="Genomic_DNA"/>
</dbReference>
<dbReference type="Pfam" id="PF05685">
    <property type="entry name" value="Uma2"/>
    <property type="match status" value="1"/>
</dbReference>
<feature type="domain" description="Putative restriction endonuclease" evidence="1">
    <location>
        <begin position="5"/>
        <end position="56"/>
    </location>
</feature>